<sequence length="76" mass="8673">MKKVVIFLGVMLFAKDFVFCTSCHNGRKEIKLSTLTKQEIVKKLHEFKSSEKGTMSYIAKGLSEKDIKKVAEKYGK</sequence>
<keyword evidence="4" id="KW-1185">Reference proteome</keyword>
<reference evidence="2 3" key="2">
    <citation type="submission" date="2018-11" db="EMBL/GenBank/DDBJ databases">
        <title>Genomic Encyclopedia of Type Strains, Phase IV (KMG-IV): sequencing the most valuable type-strain genomes for metagenomic binning, comparative biology and taxonomic classification.</title>
        <authorList>
            <person name="Goeker M."/>
        </authorList>
    </citation>
    <scope>NUCLEOTIDE SEQUENCE [LARGE SCALE GENOMIC DNA]</scope>
    <source>
        <strain evidence="2 3">DSM 27783</strain>
    </source>
</reference>
<evidence type="ECO:0000313" key="3">
    <source>
        <dbReference type="Proteomes" id="UP000272781"/>
    </source>
</evidence>
<reference evidence="1" key="3">
    <citation type="submission" date="2019-06" db="EMBL/GenBank/DDBJ databases">
        <title>A comparative analysis of the Nautiliaceae.</title>
        <authorList>
            <person name="Grosche A."/>
            <person name="Smedile F."/>
            <person name="Vetriani C."/>
        </authorList>
    </citation>
    <scope>NUCLEOTIDE SEQUENCE</scope>
    <source>
        <strain evidence="1">TB6</strain>
    </source>
</reference>
<dbReference type="Proteomes" id="UP000298805">
    <property type="component" value="Chromosome"/>
</dbReference>
<dbReference type="SUPFAM" id="SSF46626">
    <property type="entry name" value="Cytochrome c"/>
    <property type="match status" value="1"/>
</dbReference>
<dbReference type="RefSeq" id="WP_123351511.1">
    <property type="nucleotide sequence ID" value="NZ_CP027432.2"/>
</dbReference>
<evidence type="ECO:0000313" key="1">
    <source>
        <dbReference type="EMBL" id="QCI28675.1"/>
    </source>
</evidence>
<organism evidence="2 3">
    <name type="scientific">Caminibacter pacificus</name>
    <dbReference type="NCBI Taxonomy" id="1424653"/>
    <lineage>
        <taxon>Bacteria</taxon>
        <taxon>Pseudomonadati</taxon>
        <taxon>Campylobacterota</taxon>
        <taxon>Epsilonproteobacteria</taxon>
        <taxon>Nautiliales</taxon>
        <taxon>Nautiliaceae</taxon>
        <taxon>Caminibacter</taxon>
    </lineage>
</organism>
<evidence type="ECO:0000313" key="4">
    <source>
        <dbReference type="Proteomes" id="UP000298805"/>
    </source>
</evidence>
<dbReference type="Gene3D" id="1.10.760.10">
    <property type="entry name" value="Cytochrome c-like domain"/>
    <property type="match status" value="1"/>
</dbReference>
<dbReference type="EMBL" id="CP027432">
    <property type="protein sequence ID" value="QCI28675.1"/>
    <property type="molecule type" value="Genomic_DNA"/>
</dbReference>
<reference evidence="4" key="1">
    <citation type="submission" date="2018-03" db="EMBL/GenBank/DDBJ databases">
        <title>A comparative analysis of the Nautiliaceae.</title>
        <authorList>
            <person name="Grosche A."/>
            <person name="Smedile F."/>
            <person name="Vetriani C."/>
        </authorList>
    </citation>
    <scope>NUCLEOTIDE SEQUENCE [LARGE SCALE GENOMIC DNA]</scope>
    <source>
        <strain evidence="4">TB6</strain>
    </source>
</reference>
<protein>
    <submittedName>
        <fullName evidence="1 2">Cytochrome C</fullName>
    </submittedName>
</protein>
<accession>A0AAJ4UYC5</accession>
<dbReference type="GO" id="GO:0009055">
    <property type="term" value="F:electron transfer activity"/>
    <property type="evidence" value="ECO:0007669"/>
    <property type="project" value="InterPro"/>
</dbReference>
<dbReference type="AlphaFoldDB" id="A0AAJ4UYC5"/>
<gene>
    <name evidence="1" type="ORF">C6V80_06750</name>
    <name evidence="2" type="ORF">EDC58_0073</name>
</gene>
<dbReference type="GO" id="GO:0020037">
    <property type="term" value="F:heme binding"/>
    <property type="evidence" value="ECO:0007669"/>
    <property type="project" value="InterPro"/>
</dbReference>
<dbReference type="EMBL" id="RJVK01000001">
    <property type="protein sequence ID" value="ROR40594.1"/>
    <property type="molecule type" value="Genomic_DNA"/>
</dbReference>
<dbReference type="InterPro" id="IPR036909">
    <property type="entry name" value="Cyt_c-like_dom_sf"/>
</dbReference>
<evidence type="ECO:0000313" key="2">
    <source>
        <dbReference type="EMBL" id="ROR40594.1"/>
    </source>
</evidence>
<name>A0AAJ4UYC5_9BACT</name>
<proteinExistence type="predicted"/>
<dbReference type="Proteomes" id="UP000272781">
    <property type="component" value="Unassembled WGS sequence"/>
</dbReference>